<accession>A0A1Z4EWH6</accession>
<gene>
    <name evidence="1" type="ORF">MSTE_01985</name>
</gene>
<dbReference type="EMBL" id="AP018165">
    <property type="protein sequence ID" value="BAX97301.1"/>
    <property type="molecule type" value="Genomic_DNA"/>
</dbReference>
<name>A0A1Z4EWH6_9MYCO</name>
<keyword evidence="2" id="KW-1185">Reference proteome</keyword>
<reference evidence="2" key="1">
    <citation type="journal article" date="2017" name="Genome Announc.">
        <title>Complete Genome Sequence of Mycobacterium stephanolepidis.</title>
        <authorList>
            <person name="Fukano H."/>
            <person name="Yoshida M."/>
            <person name="Katayama Y."/>
            <person name="Omatsu T."/>
            <person name="Mizutani T."/>
            <person name="Kurata O."/>
            <person name="Wada S."/>
            <person name="Hoshino Y."/>
        </authorList>
    </citation>
    <scope>NUCLEOTIDE SEQUENCE [LARGE SCALE GENOMIC DNA]</scope>
    <source>
        <strain evidence="2">NJB0901</strain>
    </source>
</reference>
<proteinExistence type="predicted"/>
<reference evidence="1 2" key="2">
    <citation type="journal article" date="2017" name="Int. J. Syst. Evol. Microbiol.">
        <title>Mycobacterium stephanolepidis sp. nov., a rapidly growing species related to Mycobacterium chelonae, isolated from marine teleost fish, Stephanolepis cirrhifer.</title>
        <authorList>
            <person name="Fukano H."/>
            <person name="Wada S."/>
            <person name="Kurata O."/>
            <person name="Katayama K."/>
            <person name="Fujiwara N."/>
            <person name="Hoshino Y."/>
        </authorList>
    </citation>
    <scope>NUCLEOTIDE SEQUENCE [LARGE SCALE GENOMIC DNA]</scope>
    <source>
        <strain evidence="1 2">NJB0901</strain>
    </source>
</reference>
<evidence type="ECO:0000313" key="1">
    <source>
        <dbReference type="EMBL" id="BAX97301.1"/>
    </source>
</evidence>
<dbReference type="KEGG" id="mste:MSTE_01985"/>
<dbReference type="Proteomes" id="UP000217954">
    <property type="component" value="Chromosome"/>
</dbReference>
<dbReference type="AlphaFoldDB" id="A0A1Z4EWH6"/>
<protein>
    <submittedName>
        <fullName evidence="1">Uncharacterized protein</fullName>
    </submittedName>
</protein>
<sequence length="73" mass="7834">MLDSEAPLSPVERLVIASLYASLAVSQNRSSSGQLDSESPCYADLNISSPRTLSHKGIPVIRPVEGFRTDEAC</sequence>
<evidence type="ECO:0000313" key="2">
    <source>
        <dbReference type="Proteomes" id="UP000217954"/>
    </source>
</evidence>
<organism evidence="1 2">
    <name type="scientific">[Mycobacterium] stephanolepidis</name>
    <dbReference type="NCBI Taxonomy" id="1520670"/>
    <lineage>
        <taxon>Bacteria</taxon>
        <taxon>Bacillati</taxon>
        <taxon>Actinomycetota</taxon>
        <taxon>Actinomycetes</taxon>
        <taxon>Mycobacteriales</taxon>
        <taxon>Mycobacteriaceae</taxon>
        <taxon>Mycobacteroides</taxon>
    </lineage>
</organism>